<proteinExistence type="predicted"/>
<accession>A0ABU7UYP8</accession>
<gene>
    <name evidence="1" type="ORF">V3390_03940</name>
</gene>
<comment type="caution">
    <text evidence="1">The sequence shown here is derived from an EMBL/GenBank/DDBJ whole genome shotgun (WGS) entry which is preliminary data.</text>
</comment>
<name>A0ABU7UYP8_9GAMM</name>
<organism evidence="1 2">
    <name type="scientific">Aquilutibacter rugosus</name>
    <dbReference type="NCBI Taxonomy" id="3115820"/>
    <lineage>
        <taxon>Bacteria</taxon>
        <taxon>Pseudomonadati</taxon>
        <taxon>Pseudomonadota</taxon>
        <taxon>Gammaproteobacteria</taxon>
        <taxon>Lysobacterales</taxon>
        <taxon>Lysobacteraceae</taxon>
        <taxon>Aquilutibacter</taxon>
    </lineage>
</organism>
<evidence type="ECO:0000313" key="2">
    <source>
        <dbReference type="Proteomes" id="UP001356170"/>
    </source>
</evidence>
<sequence length="151" mass="15791">MRSVVLLLWLATLTLFVGESVAAGYLAESNGKSAVVVSETVSAPVSADHHRMVAEQTTAIAGHDDASDHMFGCAANADGDASSPHGDKDCSCSAGACNCIINLGLAMPVTLAVTTASEPRHSAPPVLRYGSIPSKEWHPPFRPPILYLHRA</sequence>
<keyword evidence="2" id="KW-1185">Reference proteome</keyword>
<evidence type="ECO:0008006" key="3">
    <source>
        <dbReference type="Google" id="ProtNLM"/>
    </source>
</evidence>
<dbReference type="Proteomes" id="UP001356170">
    <property type="component" value="Unassembled WGS sequence"/>
</dbReference>
<reference evidence="1 2" key="1">
    <citation type="submission" date="2024-01" db="EMBL/GenBank/DDBJ databases">
        <title>Novel species of the genus Luteimonas isolated from rivers.</title>
        <authorList>
            <person name="Lu H."/>
        </authorList>
    </citation>
    <scope>NUCLEOTIDE SEQUENCE [LARGE SCALE GENOMIC DNA]</scope>
    <source>
        <strain evidence="1 2">FXH3W</strain>
    </source>
</reference>
<dbReference type="EMBL" id="JAZHBO010000001">
    <property type="protein sequence ID" value="MEF2155383.1"/>
    <property type="molecule type" value="Genomic_DNA"/>
</dbReference>
<dbReference type="RefSeq" id="WP_331703437.1">
    <property type="nucleotide sequence ID" value="NZ_JAZHBO010000001.1"/>
</dbReference>
<evidence type="ECO:0000313" key="1">
    <source>
        <dbReference type="EMBL" id="MEF2155383.1"/>
    </source>
</evidence>
<protein>
    <recommendedName>
        <fullName evidence="3">CopL family metal-binding regulatory protein</fullName>
    </recommendedName>
</protein>